<dbReference type="AlphaFoldDB" id="A0A975EYN2"/>
<dbReference type="Proteomes" id="UP000671995">
    <property type="component" value="Chromosome"/>
</dbReference>
<name>A0A975EYN2_9SPIR</name>
<evidence type="ECO:0000256" key="2">
    <source>
        <dbReference type="SAM" id="SignalP"/>
    </source>
</evidence>
<gene>
    <name evidence="3" type="ORF">HRI96_03515</name>
</gene>
<proteinExistence type="predicted"/>
<organism evidence="3 4">
    <name type="scientific">Treponema parvum</name>
    <dbReference type="NCBI Taxonomy" id="138851"/>
    <lineage>
        <taxon>Bacteria</taxon>
        <taxon>Pseudomonadati</taxon>
        <taxon>Spirochaetota</taxon>
        <taxon>Spirochaetia</taxon>
        <taxon>Spirochaetales</taxon>
        <taxon>Treponemataceae</taxon>
        <taxon>Treponema</taxon>
    </lineage>
</organism>
<protein>
    <submittedName>
        <fullName evidence="3">TRAP transporter substrate-binding protein</fullName>
    </submittedName>
</protein>
<dbReference type="PIRSF" id="PIRSF006470">
    <property type="entry name" value="DctB"/>
    <property type="match status" value="1"/>
</dbReference>
<feature type="signal peptide" evidence="2">
    <location>
        <begin position="1"/>
        <end position="20"/>
    </location>
</feature>
<reference evidence="3" key="1">
    <citation type="submission" date="2020-05" db="EMBL/GenBank/DDBJ databases">
        <authorList>
            <person name="Zeng H."/>
            <person name="Chan Y.K."/>
            <person name="Watt R.M."/>
        </authorList>
    </citation>
    <scope>NUCLEOTIDE SEQUENCE</scope>
    <source>
        <strain evidence="3">ATCC 700773</strain>
    </source>
</reference>
<evidence type="ECO:0000256" key="1">
    <source>
        <dbReference type="ARBA" id="ARBA00022729"/>
    </source>
</evidence>
<dbReference type="InterPro" id="IPR038404">
    <property type="entry name" value="TRAP_DctP_sf"/>
</dbReference>
<keyword evidence="1 2" id="KW-0732">Signal</keyword>
<dbReference type="PANTHER" id="PTHR33376">
    <property type="match status" value="1"/>
</dbReference>
<dbReference type="NCBIfam" id="NF037995">
    <property type="entry name" value="TRAP_S1"/>
    <property type="match status" value="1"/>
</dbReference>
<feature type="chain" id="PRO_5037814084" evidence="2">
    <location>
        <begin position="21"/>
        <end position="329"/>
    </location>
</feature>
<dbReference type="SUPFAM" id="SSF53850">
    <property type="entry name" value="Periplasmic binding protein-like II"/>
    <property type="match status" value="1"/>
</dbReference>
<dbReference type="InterPro" id="IPR004682">
    <property type="entry name" value="TRAP_DctP"/>
</dbReference>
<dbReference type="Pfam" id="PF03480">
    <property type="entry name" value="DctP"/>
    <property type="match status" value="1"/>
</dbReference>
<dbReference type="RefSeq" id="WP_210118140.1">
    <property type="nucleotide sequence ID" value="NZ_CP054257.1"/>
</dbReference>
<dbReference type="NCBIfam" id="TIGR00787">
    <property type="entry name" value="dctP"/>
    <property type="match status" value="1"/>
</dbReference>
<evidence type="ECO:0000313" key="4">
    <source>
        <dbReference type="Proteomes" id="UP000671995"/>
    </source>
</evidence>
<dbReference type="InterPro" id="IPR018389">
    <property type="entry name" value="DctP_fam"/>
</dbReference>
<reference evidence="3" key="2">
    <citation type="journal article" date="2021" name="Microbiol. Resour. Announc.">
        <title>Complete Genome Sequences of Three Human Oral Treponema parvum Isolates.</title>
        <authorList>
            <person name="Zeng H."/>
            <person name="Watt R.M."/>
        </authorList>
    </citation>
    <scope>NUCLEOTIDE SEQUENCE</scope>
    <source>
        <strain evidence="3">ATCC 700773</strain>
    </source>
</reference>
<dbReference type="CDD" id="cd13671">
    <property type="entry name" value="PBP2_TRAP_SBP_like_3"/>
    <property type="match status" value="1"/>
</dbReference>
<dbReference type="PANTHER" id="PTHR33376:SF2">
    <property type="entry name" value="DICARBOXYLATE-BINDING PERIPLASMIC PROTEIN"/>
    <property type="match status" value="1"/>
</dbReference>
<dbReference type="GO" id="GO:0055085">
    <property type="term" value="P:transmembrane transport"/>
    <property type="evidence" value="ECO:0007669"/>
    <property type="project" value="InterPro"/>
</dbReference>
<dbReference type="EMBL" id="CP054257">
    <property type="protein sequence ID" value="QTQ11345.1"/>
    <property type="molecule type" value="Genomic_DNA"/>
</dbReference>
<dbReference type="Gene3D" id="3.40.190.170">
    <property type="entry name" value="Bacterial extracellular solute-binding protein, family 7"/>
    <property type="match status" value="1"/>
</dbReference>
<dbReference type="GO" id="GO:0030246">
    <property type="term" value="F:carbohydrate binding"/>
    <property type="evidence" value="ECO:0007669"/>
    <property type="project" value="TreeGrafter"/>
</dbReference>
<sequence>MKKLVAFAMIALTAVGVVFATDSTKAKATKVIKLKLAENQPANNPVSKGVKMFADLVKAKTGGTVEVDVYLDAQLGNENETIDQVQAGTLDFARINTSALASTVNEVGVFTLPYIFTSTEQKYKVLDGKIGEDILNTMRAKNNIIGLNFLESGSRNFYSTKKPIKSVADIKGMKVRVQQNEVAIRMVELLGGAATPMAYGEVYQGLQTGVIDAAENDFVSYYTSGHYEVAKYFSLDGHMAPPALLIMSTAAWKKLNADQQKAVKEASREAALWQRKAMDDFQNESRAAVEKAGCKVFTVDAKEFQNAVSEIYNKYPQYKDVIAKIKAVN</sequence>
<accession>A0A975EYN2</accession>
<dbReference type="GO" id="GO:0030288">
    <property type="term" value="C:outer membrane-bounded periplasmic space"/>
    <property type="evidence" value="ECO:0007669"/>
    <property type="project" value="InterPro"/>
</dbReference>
<evidence type="ECO:0000313" key="3">
    <source>
        <dbReference type="EMBL" id="QTQ11345.1"/>
    </source>
</evidence>